<feature type="compositionally biased region" description="Pro residues" evidence="7">
    <location>
        <begin position="576"/>
        <end position="590"/>
    </location>
</feature>
<dbReference type="GO" id="GO:0005634">
    <property type="term" value="C:nucleus"/>
    <property type="evidence" value="ECO:0007669"/>
    <property type="project" value="TreeGrafter"/>
</dbReference>
<feature type="compositionally biased region" description="Acidic residues" evidence="7">
    <location>
        <begin position="880"/>
        <end position="896"/>
    </location>
</feature>
<feature type="compositionally biased region" description="Polar residues" evidence="7">
    <location>
        <begin position="1"/>
        <end position="19"/>
    </location>
</feature>
<protein>
    <recommendedName>
        <fullName evidence="8">Kinesin motor domain-containing protein</fullName>
    </recommendedName>
</protein>
<dbReference type="Gene3D" id="3.40.850.10">
    <property type="entry name" value="Kinesin motor domain"/>
    <property type="match status" value="1"/>
</dbReference>
<comment type="similarity">
    <text evidence="5">Belongs to the TRAFAC class myosin-kinesin ATPase superfamily. Kinesin family.</text>
</comment>
<keyword evidence="3 5" id="KW-0067">ATP-binding</keyword>
<evidence type="ECO:0000256" key="3">
    <source>
        <dbReference type="ARBA" id="ARBA00022840"/>
    </source>
</evidence>
<evidence type="ECO:0000256" key="1">
    <source>
        <dbReference type="ARBA" id="ARBA00022701"/>
    </source>
</evidence>
<dbReference type="AlphaFoldDB" id="A0AA48I1J2"/>
<feature type="compositionally biased region" description="Acidic residues" evidence="7">
    <location>
        <begin position="909"/>
        <end position="938"/>
    </location>
</feature>
<dbReference type="PRINTS" id="PR00380">
    <property type="entry name" value="KINESINHEAVY"/>
</dbReference>
<evidence type="ECO:0000256" key="2">
    <source>
        <dbReference type="ARBA" id="ARBA00022741"/>
    </source>
</evidence>
<dbReference type="Pfam" id="PF00225">
    <property type="entry name" value="Kinesin"/>
    <property type="match status" value="1"/>
</dbReference>
<dbReference type="InterPro" id="IPR027640">
    <property type="entry name" value="Kinesin-like_fam"/>
</dbReference>
<feature type="compositionally biased region" description="Basic and acidic residues" evidence="7">
    <location>
        <begin position="1026"/>
        <end position="1042"/>
    </location>
</feature>
<proteinExistence type="inferred from homology"/>
<dbReference type="EMBL" id="AP028212">
    <property type="protein sequence ID" value="BEI87702.1"/>
    <property type="molecule type" value="Genomic_DNA"/>
</dbReference>
<dbReference type="InterPro" id="IPR019821">
    <property type="entry name" value="Kinesin_motor_CS"/>
</dbReference>
<dbReference type="KEGG" id="ccac:CcaHIS019_0104200"/>
<feature type="region of interest" description="Disordered" evidence="7">
    <location>
        <begin position="744"/>
        <end position="1042"/>
    </location>
</feature>
<feature type="compositionally biased region" description="Acidic residues" evidence="7">
    <location>
        <begin position="810"/>
        <end position="845"/>
    </location>
</feature>
<sequence length="1042" mass="113520">MSTQRASTRTRAQPQTSATPAGRVTRLRAQQGAAASPAVLGVKPPAHGLLAKGKEGLRKVSDKLKDKQEKETKEAADTYTEQLQAYLRIRPQLEAEGGSPYLEVQDKKSVLMRPPAESRLHMPKPSQLYSFNRVFGPNTAQNNFFDETTKPLVEKLLHGENGLLFAYGVSNSGKTYTIQGGDCTKIEDRGLLPRSVDVVFNSIKGMESTANLKCQGLADVVLTDEDDGIDLQSLPFEPEARLSDSVKVDRNFSYAVFVSYVEVYNDKIFDLLDSVLPSTRPKVASATPRVSAMPRASAMPRTMSMVGLSGHINSSMSLAALANGGGGVLKRRALVLKNDPEGNGKYICGAHEIRVRTRDEALAVFRCGQGARQVFGTMANRESSRSHGIFTIKVVRVHNGAPEDPDSAQVSRLAIVDLAGSERARNAATTGDRLKEAGNINKSLMVLGQCLEVLRANQQRMAAPSPPGTRKKLAIVPFRHAKLTEIFQNFFVGDGHAVMMIHVNPYDTGFDENSHVMRFSAIAREIQTTATHKTTIPTLKRQISSHLSAFRSAMGGGQKIKVMVPVVRKPSELPAPAAPSPPTTVAPPVIPVRGSSARAASGRPSARAAAAAVSASSRPSRVHARPAPPPPKAPAPPPVPEVIKMVEEELEVVEEDAEDDDDDEQDLLVDYLFEQLRELKTQLFESEMRNAQLEVDIREEVSRDLQDTIKRIHADYEKRFQAAAAAAELKADMKLDIVQRTMGDSADTSYDDSFDSATDGDFTMDSLTDPFLGAPIRKETNGSTSEREVEEEISLLFNGPRNMNGSIDGDATESDSEENEQSESGTDDASDEEMDVDEDSEEEEPIEPRHITPADSTRTTTNPRATTPSAAQDVDRSGEVDSDDEELDSDDEEGTIEGDSMVSQSTSADSEDAEDVEVSGDGYDDDDESEDGSDEDFDGSFTSSASVESEPAPRRASNRRSPQKQASKASAKLTPLRESKRQVKARTPYNEDEDLVKLVKDTTTPAPAKKKRTLGKRMVTEDEMEAREPRGGAEVRRMVRGM</sequence>
<dbReference type="InterPro" id="IPR001752">
    <property type="entry name" value="Kinesin_motor_dom"/>
</dbReference>
<dbReference type="InterPro" id="IPR027417">
    <property type="entry name" value="P-loop_NTPase"/>
</dbReference>
<keyword evidence="2 5" id="KW-0547">Nucleotide-binding</keyword>
<evidence type="ECO:0000313" key="9">
    <source>
        <dbReference type="EMBL" id="BEI87702.1"/>
    </source>
</evidence>
<dbReference type="GeneID" id="85491573"/>
<keyword evidence="4 5" id="KW-0505">Motor protein</keyword>
<organism evidence="9 10">
    <name type="scientific">Cutaneotrichosporon cavernicola</name>
    <dbReference type="NCBI Taxonomy" id="279322"/>
    <lineage>
        <taxon>Eukaryota</taxon>
        <taxon>Fungi</taxon>
        <taxon>Dikarya</taxon>
        <taxon>Basidiomycota</taxon>
        <taxon>Agaricomycotina</taxon>
        <taxon>Tremellomycetes</taxon>
        <taxon>Trichosporonales</taxon>
        <taxon>Trichosporonaceae</taxon>
        <taxon>Cutaneotrichosporon</taxon>
    </lineage>
</organism>
<keyword evidence="10" id="KW-1185">Reference proteome</keyword>
<feature type="compositionally biased region" description="Low complexity" evidence="7">
    <location>
        <begin position="591"/>
        <end position="619"/>
    </location>
</feature>
<dbReference type="RefSeq" id="XP_060452968.1">
    <property type="nucleotide sequence ID" value="XM_060600123.1"/>
</dbReference>
<dbReference type="SUPFAM" id="SSF52540">
    <property type="entry name" value="P-loop containing nucleoside triphosphate hydrolases"/>
    <property type="match status" value="1"/>
</dbReference>
<dbReference type="InterPro" id="IPR036961">
    <property type="entry name" value="Kinesin_motor_dom_sf"/>
</dbReference>
<feature type="region of interest" description="Disordered" evidence="7">
    <location>
        <begin position="1"/>
        <end position="54"/>
    </location>
</feature>
<dbReference type="GO" id="GO:0005874">
    <property type="term" value="C:microtubule"/>
    <property type="evidence" value="ECO:0007669"/>
    <property type="project" value="UniProtKB-KW"/>
</dbReference>
<feature type="coiled-coil region" evidence="6">
    <location>
        <begin position="643"/>
        <end position="696"/>
    </location>
</feature>
<dbReference type="PANTHER" id="PTHR24115">
    <property type="entry name" value="KINESIN-RELATED"/>
    <property type="match status" value="1"/>
</dbReference>
<dbReference type="GO" id="GO:0016887">
    <property type="term" value="F:ATP hydrolysis activity"/>
    <property type="evidence" value="ECO:0007669"/>
    <property type="project" value="TreeGrafter"/>
</dbReference>
<feature type="compositionally biased region" description="Low complexity" evidence="7">
    <location>
        <begin position="856"/>
        <end position="870"/>
    </location>
</feature>
<dbReference type="GO" id="GO:0005524">
    <property type="term" value="F:ATP binding"/>
    <property type="evidence" value="ECO:0007669"/>
    <property type="project" value="UniProtKB-UniRule"/>
</dbReference>
<dbReference type="GO" id="GO:0003777">
    <property type="term" value="F:microtubule motor activity"/>
    <property type="evidence" value="ECO:0007669"/>
    <property type="project" value="InterPro"/>
</dbReference>
<name>A0AA48I1J2_9TREE</name>
<keyword evidence="6" id="KW-0175">Coiled coil</keyword>
<dbReference type="PROSITE" id="PS00411">
    <property type="entry name" value="KINESIN_MOTOR_1"/>
    <property type="match status" value="1"/>
</dbReference>
<feature type="domain" description="Kinesin motor" evidence="8">
    <location>
        <begin position="82"/>
        <end position="526"/>
    </location>
</feature>
<feature type="region of interest" description="Disordered" evidence="7">
    <location>
        <begin position="573"/>
        <end position="639"/>
    </location>
</feature>
<dbReference type="GO" id="GO:0005871">
    <property type="term" value="C:kinesin complex"/>
    <property type="evidence" value="ECO:0007669"/>
    <property type="project" value="TreeGrafter"/>
</dbReference>
<dbReference type="SMART" id="SM00129">
    <property type="entry name" value="KISc"/>
    <property type="match status" value="1"/>
</dbReference>
<evidence type="ECO:0000313" key="10">
    <source>
        <dbReference type="Proteomes" id="UP001233271"/>
    </source>
</evidence>
<reference evidence="9" key="1">
    <citation type="journal article" date="2023" name="BMC Genomics">
        <title>Chromosome-level genome assemblies of Cutaneotrichosporon spp. (Trichosporonales, Basidiomycota) reveal imbalanced evolution between nucleotide sequences and chromosome synteny.</title>
        <authorList>
            <person name="Kobayashi Y."/>
            <person name="Kayamori A."/>
            <person name="Aoki K."/>
            <person name="Shiwa Y."/>
            <person name="Matsutani M."/>
            <person name="Fujita N."/>
            <person name="Sugita T."/>
            <person name="Iwasaki W."/>
            <person name="Tanaka N."/>
            <person name="Takashima M."/>
        </authorList>
    </citation>
    <scope>NUCLEOTIDE SEQUENCE</scope>
    <source>
        <strain evidence="9">HIS019</strain>
    </source>
</reference>
<gene>
    <name evidence="9" type="ORF">CcaverHIS019_0104200</name>
</gene>
<evidence type="ECO:0000256" key="4">
    <source>
        <dbReference type="ARBA" id="ARBA00023175"/>
    </source>
</evidence>
<evidence type="ECO:0000256" key="5">
    <source>
        <dbReference type="PROSITE-ProRule" id="PRU00283"/>
    </source>
</evidence>
<evidence type="ECO:0000256" key="7">
    <source>
        <dbReference type="SAM" id="MobiDB-lite"/>
    </source>
</evidence>
<evidence type="ECO:0000259" key="8">
    <source>
        <dbReference type="PROSITE" id="PS50067"/>
    </source>
</evidence>
<feature type="compositionally biased region" description="Pro residues" evidence="7">
    <location>
        <begin position="626"/>
        <end position="639"/>
    </location>
</feature>
<dbReference type="GO" id="GO:0008017">
    <property type="term" value="F:microtubule binding"/>
    <property type="evidence" value="ECO:0007669"/>
    <property type="project" value="InterPro"/>
</dbReference>
<dbReference type="GO" id="GO:0007018">
    <property type="term" value="P:microtubule-based movement"/>
    <property type="evidence" value="ECO:0007669"/>
    <property type="project" value="InterPro"/>
</dbReference>
<dbReference type="Proteomes" id="UP001233271">
    <property type="component" value="Chromosome 1"/>
</dbReference>
<keyword evidence="1" id="KW-0493">Microtubule</keyword>
<dbReference type="PANTHER" id="PTHR24115:SF1008">
    <property type="entry name" value="KINESIN-LIKE PROTEIN SUBITO"/>
    <property type="match status" value="1"/>
</dbReference>
<accession>A0AA48I1J2</accession>
<feature type="binding site" evidence="5">
    <location>
        <begin position="168"/>
        <end position="175"/>
    </location>
    <ligand>
        <name>ATP</name>
        <dbReference type="ChEBI" id="CHEBI:30616"/>
    </ligand>
</feature>
<dbReference type="PROSITE" id="PS50067">
    <property type="entry name" value="KINESIN_MOTOR_2"/>
    <property type="match status" value="1"/>
</dbReference>
<evidence type="ECO:0000256" key="6">
    <source>
        <dbReference type="SAM" id="Coils"/>
    </source>
</evidence>